<dbReference type="SUPFAM" id="SSF53323">
    <property type="entry name" value="Pyruvate-ferredoxin oxidoreductase, PFOR, domain III"/>
    <property type="match status" value="1"/>
</dbReference>
<dbReference type="SUPFAM" id="SSF52922">
    <property type="entry name" value="TK C-terminal domain-like"/>
    <property type="match status" value="1"/>
</dbReference>
<evidence type="ECO:0000313" key="15">
    <source>
        <dbReference type="Proteomes" id="UP000176204"/>
    </source>
</evidence>
<name>A0A1C7PDP5_9BACT</name>
<keyword evidence="4 12" id="KW-0479">Metal-binding</keyword>
<evidence type="ECO:0000256" key="4">
    <source>
        <dbReference type="ARBA" id="ARBA00022723"/>
    </source>
</evidence>
<dbReference type="Pfam" id="PF12838">
    <property type="entry name" value="Fer4_7"/>
    <property type="match status" value="1"/>
</dbReference>
<dbReference type="InterPro" id="IPR011895">
    <property type="entry name" value="Pyrv_flavodox_OxRed"/>
</dbReference>
<feature type="binding site" evidence="12">
    <location>
        <position position="755"/>
    </location>
    <ligand>
        <name>[4Fe-4S] cluster</name>
        <dbReference type="ChEBI" id="CHEBI:49883"/>
        <label>2</label>
    </ligand>
</feature>
<keyword evidence="14" id="KW-0670">Pyruvate</keyword>
<dbReference type="FunFam" id="3.40.50.970:FF:000041">
    <property type="entry name" value="Pyruvate:ferredoxin (Flavodoxin) oxidoreductase"/>
    <property type="match status" value="1"/>
</dbReference>
<feature type="binding site" evidence="10">
    <location>
        <position position="64"/>
    </location>
    <ligand>
        <name>thiamine diphosphate</name>
        <dbReference type="ChEBI" id="CHEBI:58937"/>
    </ligand>
</feature>
<keyword evidence="6 9" id="KW-0560">Oxidoreductase</keyword>
<dbReference type="InterPro" id="IPR002869">
    <property type="entry name" value="Pyrv_flavodox_OxRed_cen"/>
</dbReference>
<dbReference type="CDD" id="cd03377">
    <property type="entry name" value="TPP_PFOR_PNO"/>
    <property type="match status" value="1"/>
</dbReference>
<dbReference type="GO" id="GO:0006979">
    <property type="term" value="P:response to oxidative stress"/>
    <property type="evidence" value="ECO:0007669"/>
    <property type="project" value="TreeGrafter"/>
</dbReference>
<dbReference type="FunFam" id="3.40.920.10:FF:000001">
    <property type="entry name" value="Pyruvate:ferredoxin (Flavodoxin) oxidoreductase"/>
    <property type="match status" value="1"/>
</dbReference>
<evidence type="ECO:0000256" key="9">
    <source>
        <dbReference type="PIRNR" id="PIRNR000159"/>
    </source>
</evidence>
<dbReference type="NCBIfam" id="TIGR02176">
    <property type="entry name" value="pyruv_ox_red"/>
    <property type="match status" value="1"/>
</dbReference>
<dbReference type="InterPro" id="IPR050722">
    <property type="entry name" value="Pyruvate:ferred/Flavod_OxRd"/>
</dbReference>
<dbReference type="EMBL" id="LT629973">
    <property type="protein sequence ID" value="SEH87072.1"/>
    <property type="molecule type" value="Genomic_DNA"/>
</dbReference>
<reference evidence="15" key="1">
    <citation type="submission" date="2016-09" db="EMBL/GenBank/DDBJ databases">
        <authorList>
            <person name="Koehorst J."/>
        </authorList>
    </citation>
    <scope>NUCLEOTIDE SEQUENCE [LARGE SCALE GENOMIC DNA]</scope>
</reference>
<dbReference type="GO" id="GO:0016903">
    <property type="term" value="F:oxidoreductase activity, acting on the aldehyde or oxo group of donors"/>
    <property type="evidence" value="ECO:0007669"/>
    <property type="project" value="InterPro"/>
</dbReference>
<dbReference type="OrthoDB" id="9794954at2"/>
<keyword evidence="3 12" id="KW-0004">4Fe-4S</keyword>
<feature type="binding site" evidence="12">
    <location>
        <position position="702"/>
    </location>
    <ligand>
        <name>[4Fe-4S] cluster</name>
        <dbReference type="ChEBI" id="CHEBI:49883"/>
        <label>1</label>
    </ligand>
</feature>
<evidence type="ECO:0000256" key="10">
    <source>
        <dbReference type="PIRSR" id="PIRSR000159-1"/>
    </source>
</evidence>
<dbReference type="KEGG" id="agl:PYTT_1344"/>
<dbReference type="InterPro" id="IPR011766">
    <property type="entry name" value="TPP_enzyme_TPP-bd"/>
</dbReference>
<feature type="binding site" evidence="12">
    <location>
        <position position="829"/>
    </location>
    <ligand>
        <name>[4Fe-4S] cluster</name>
        <dbReference type="ChEBI" id="CHEBI:49883"/>
        <label>3</label>
    </ligand>
</feature>
<dbReference type="PROSITE" id="PS00198">
    <property type="entry name" value="4FE4S_FER_1"/>
    <property type="match status" value="2"/>
</dbReference>
<evidence type="ECO:0000256" key="2">
    <source>
        <dbReference type="ARBA" id="ARBA00022448"/>
    </source>
</evidence>
<keyword evidence="8 12" id="KW-0411">Iron-sulfur</keyword>
<dbReference type="SUPFAM" id="SSF54862">
    <property type="entry name" value="4Fe-4S ferredoxins"/>
    <property type="match status" value="1"/>
</dbReference>
<dbReference type="PATRIC" id="fig|1679444.3.peg.2137"/>
<feature type="site" description="Important for catalytic activity" evidence="11">
    <location>
        <position position="1008"/>
    </location>
</feature>
<dbReference type="GO" id="GO:0044281">
    <property type="term" value="P:small molecule metabolic process"/>
    <property type="evidence" value="ECO:0007669"/>
    <property type="project" value="UniProtKB-ARBA"/>
</dbReference>
<keyword evidence="15" id="KW-1185">Reference proteome</keyword>
<evidence type="ECO:0000256" key="1">
    <source>
        <dbReference type="ARBA" id="ARBA00009032"/>
    </source>
</evidence>
<organism evidence="14 15">
    <name type="scientific">Akkermansia glycaniphila</name>
    <dbReference type="NCBI Taxonomy" id="1679444"/>
    <lineage>
        <taxon>Bacteria</taxon>
        <taxon>Pseudomonadati</taxon>
        <taxon>Verrucomicrobiota</taxon>
        <taxon>Verrucomicrobiia</taxon>
        <taxon>Verrucomicrobiales</taxon>
        <taxon>Akkermansiaceae</taxon>
        <taxon>Akkermansia</taxon>
    </lineage>
</organism>
<dbReference type="Gene3D" id="3.30.70.20">
    <property type="match status" value="1"/>
</dbReference>
<evidence type="ECO:0000256" key="11">
    <source>
        <dbReference type="PIRSR" id="PIRSR000159-2"/>
    </source>
</evidence>
<feature type="binding site" evidence="12">
    <location>
        <position position="854"/>
    </location>
    <ligand>
        <name>[4Fe-4S] cluster</name>
        <dbReference type="ChEBI" id="CHEBI:49883"/>
        <label>3</label>
    </ligand>
</feature>
<feature type="binding site" evidence="12">
    <location>
        <position position="706"/>
    </location>
    <ligand>
        <name>[4Fe-4S] cluster</name>
        <dbReference type="ChEBI" id="CHEBI:49883"/>
        <label>2</label>
    </ligand>
</feature>
<dbReference type="InterPro" id="IPR017900">
    <property type="entry name" value="4Fe4S_Fe_S_CS"/>
</dbReference>
<feature type="binding site" evidence="10">
    <location>
        <position position="831"/>
    </location>
    <ligand>
        <name>thiamine diphosphate</name>
        <dbReference type="ChEBI" id="CHEBI:58937"/>
    </ligand>
</feature>
<evidence type="ECO:0000313" key="14">
    <source>
        <dbReference type="EMBL" id="SEH87072.1"/>
    </source>
</evidence>
<dbReference type="Pfam" id="PF01855">
    <property type="entry name" value="POR_N"/>
    <property type="match status" value="1"/>
</dbReference>
<protein>
    <submittedName>
        <fullName evidence="14">Pyruv ox red: pyruvate:ferredoxin (Flavodoxin) oxidoreductase</fullName>
    </submittedName>
</protein>
<feature type="binding site" evidence="10">
    <location>
        <begin position="1003"/>
        <end position="1008"/>
    </location>
    <ligand>
        <name>thiamine diphosphate</name>
        <dbReference type="ChEBI" id="CHEBI:58937"/>
    </ligand>
</feature>
<feature type="domain" description="4Fe-4S ferredoxin-type" evidence="13">
    <location>
        <begin position="743"/>
        <end position="772"/>
    </location>
</feature>
<dbReference type="InterPro" id="IPR017896">
    <property type="entry name" value="4Fe4S_Fe-S-bd"/>
</dbReference>
<evidence type="ECO:0000256" key="3">
    <source>
        <dbReference type="ARBA" id="ARBA00022485"/>
    </source>
</evidence>
<evidence type="ECO:0000256" key="12">
    <source>
        <dbReference type="PIRSR" id="PIRSR000159-50"/>
    </source>
</evidence>
<feature type="binding site" evidence="12">
    <location>
        <position position="826"/>
    </location>
    <ligand>
        <name>[4Fe-4S] cluster</name>
        <dbReference type="ChEBI" id="CHEBI:49883"/>
        <label>3</label>
    </ligand>
</feature>
<feature type="binding site" evidence="10">
    <location>
        <position position="854"/>
    </location>
    <ligand>
        <name>thiamine diphosphate</name>
        <dbReference type="ChEBI" id="CHEBI:58937"/>
    </ligand>
</feature>
<feature type="binding site" evidence="10">
    <location>
        <begin position="974"/>
        <end position="977"/>
    </location>
    <ligand>
        <name>thiamine diphosphate</name>
        <dbReference type="ChEBI" id="CHEBI:58937"/>
    </ligand>
</feature>
<dbReference type="Proteomes" id="UP000176204">
    <property type="component" value="Chromosome I"/>
</dbReference>
<dbReference type="RefSeq" id="WP_067773479.1">
    <property type="nucleotide sequence ID" value="NZ_JACVVN010000013.1"/>
</dbReference>
<feature type="binding site" evidence="10">
    <location>
        <position position="114"/>
    </location>
    <ligand>
        <name>pyruvate</name>
        <dbReference type="ChEBI" id="CHEBI:15361"/>
    </ligand>
</feature>
<feature type="binding site" evidence="12">
    <location>
        <position position="1083"/>
    </location>
    <ligand>
        <name>[4Fe-4S] cluster</name>
        <dbReference type="ChEBI" id="CHEBI:49883"/>
        <label>3</label>
    </ligand>
</feature>
<dbReference type="InterPro" id="IPR029061">
    <property type="entry name" value="THDP-binding"/>
</dbReference>
<gene>
    <name evidence="14" type="ORF">PYTT_1344</name>
</gene>
<evidence type="ECO:0000256" key="5">
    <source>
        <dbReference type="ARBA" id="ARBA00022982"/>
    </source>
</evidence>
<dbReference type="AlphaFoldDB" id="A0A1C7PDP5"/>
<dbReference type="SMART" id="SM00890">
    <property type="entry name" value="EKR"/>
    <property type="match status" value="1"/>
</dbReference>
<dbReference type="FunFam" id="3.40.50.920:FF:000007">
    <property type="entry name" value="Pyruvate:ferredoxin (Flavodoxin) oxidoreductase"/>
    <property type="match status" value="1"/>
</dbReference>
<dbReference type="Pfam" id="PF01558">
    <property type="entry name" value="POR"/>
    <property type="match status" value="1"/>
</dbReference>
<dbReference type="CDD" id="cd07034">
    <property type="entry name" value="TPP_PYR_PFOR_IOR-alpha_like"/>
    <property type="match status" value="1"/>
</dbReference>
<dbReference type="PANTHER" id="PTHR32154">
    <property type="entry name" value="PYRUVATE-FLAVODOXIN OXIDOREDUCTASE-RELATED"/>
    <property type="match status" value="1"/>
</dbReference>
<dbReference type="Gene3D" id="3.40.50.970">
    <property type="match status" value="2"/>
</dbReference>
<evidence type="ECO:0000256" key="8">
    <source>
        <dbReference type="ARBA" id="ARBA00023014"/>
    </source>
</evidence>
<accession>A0A1C7PDP5</accession>
<dbReference type="FunFam" id="3.30.70.20:FF:000022">
    <property type="entry name" value="Pyruvate:ferredoxin (Flavodoxin) oxidoreductase"/>
    <property type="match status" value="1"/>
</dbReference>
<dbReference type="GO" id="GO:0051539">
    <property type="term" value="F:4 iron, 4 sulfur cluster binding"/>
    <property type="evidence" value="ECO:0007669"/>
    <property type="project" value="UniProtKB-KW"/>
</dbReference>
<comment type="cofactor">
    <cofactor evidence="12">
        <name>[4Fe-4S] cluster</name>
        <dbReference type="ChEBI" id="CHEBI:49883"/>
    </cofactor>
    <text evidence="12">Binds 3 [4Fe-4S] clusters per subunit.</text>
</comment>
<feature type="binding site" evidence="12">
    <location>
        <position position="758"/>
    </location>
    <ligand>
        <name>[4Fe-4S] cluster</name>
        <dbReference type="ChEBI" id="CHEBI:49883"/>
        <label>2</label>
    </ligand>
</feature>
<dbReference type="InterPro" id="IPR033412">
    <property type="entry name" value="PFOR_II"/>
</dbReference>
<dbReference type="InterPro" id="IPR019456">
    <property type="entry name" value="Pyrv-flavodox_OxRtase_EKR"/>
</dbReference>
<dbReference type="FunFam" id="3.40.50.970:FF:000012">
    <property type="entry name" value="Pyruvate:ferredoxin (Flavodoxin) oxidoreductase"/>
    <property type="match status" value="1"/>
</dbReference>
<evidence type="ECO:0000256" key="7">
    <source>
        <dbReference type="ARBA" id="ARBA00023004"/>
    </source>
</evidence>
<feature type="site" description="Important for catalytic activity" evidence="11">
    <location>
        <position position="31"/>
    </location>
</feature>
<feature type="site" description="Important for catalytic activity" evidence="11">
    <location>
        <position position="64"/>
    </location>
</feature>
<feature type="binding site" evidence="12">
    <location>
        <position position="752"/>
    </location>
    <ligand>
        <name>[4Fe-4S] cluster</name>
        <dbReference type="ChEBI" id="CHEBI:49883"/>
        <label>2</label>
    </ligand>
</feature>
<dbReference type="GO" id="GO:0022900">
    <property type="term" value="P:electron transport chain"/>
    <property type="evidence" value="ECO:0007669"/>
    <property type="project" value="InterPro"/>
</dbReference>
<keyword evidence="5 9" id="KW-0249">Electron transport</keyword>
<comment type="similarity">
    <text evidence="1 9">Belongs to the pyruvate:ferredoxin/flavodoxin oxidoreductase family.</text>
</comment>
<feature type="site" description="Important for catalytic activity" evidence="11">
    <location>
        <position position="114"/>
    </location>
</feature>
<dbReference type="Gene3D" id="3.40.920.10">
    <property type="entry name" value="Pyruvate-ferredoxin oxidoreductase, PFOR, domain III"/>
    <property type="match status" value="1"/>
</dbReference>
<dbReference type="Gene3D" id="3.40.50.920">
    <property type="match status" value="1"/>
</dbReference>
<dbReference type="PROSITE" id="PS51379">
    <property type="entry name" value="4FE4S_FER_2"/>
    <property type="match status" value="2"/>
</dbReference>
<evidence type="ECO:0000259" key="13">
    <source>
        <dbReference type="PROSITE" id="PS51379"/>
    </source>
</evidence>
<proteinExistence type="inferred from homology"/>
<dbReference type="Pfam" id="PF17147">
    <property type="entry name" value="PFOR_II"/>
    <property type="match status" value="1"/>
</dbReference>
<evidence type="ECO:0000256" key="6">
    <source>
        <dbReference type="ARBA" id="ARBA00023002"/>
    </source>
</evidence>
<dbReference type="InterPro" id="IPR019752">
    <property type="entry name" value="Pyrv/ketoisovalerate_OxRed_cat"/>
</dbReference>
<dbReference type="Pfam" id="PF02775">
    <property type="entry name" value="TPP_enzyme_C"/>
    <property type="match status" value="1"/>
</dbReference>
<dbReference type="GO" id="GO:0030976">
    <property type="term" value="F:thiamine pyrophosphate binding"/>
    <property type="evidence" value="ECO:0007669"/>
    <property type="project" value="InterPro"/>
</dbReference>
<dbReference type="SUPFAM" id="SSF52518">
    <property type="entry name" value="Thiamin diphosphate-binding fold (THDP-binding)"/>
    <property type="match status" value="2"/>
</dbReference>
<feature type="binding site" evidence="12">
    <location>
        <position position="696"/>
    </location>
    <ligand>
        <name>[4Fe-4S] cluster</name>
        <dbReference type="ChEBI" id="CHEBI:49883"/>
        <label>1</label>
    </ligand>
</feature>
<dbReference type="InterPro" id="IPR037112">
    <property type="entry name" value="Pyrv-flavodox_OxR_EKR_sf"/>
</dbReference>
<dbReference type="InterPro" id="IPR009014">
    <property type="entry name" value="Transketo_C/PFOR_II"/>
</dbReference>
<dbReference type="GO" id="GO:0005506">
    <property type="term" value="F:iron ion binding"/>
    <property type="evidence" value="ECO:0007669"/>
    <property type="project" value="InterPro"/>
</dbReference>
<feature type="binding site" evidence="12">
    <location>
        <position position="699"/>
    </location>
    <ligand>
        <name>[4Fe-4S] cluster</name>
        <dbReference type="ChEBI" id="CHEBI:49883"/>
        <label>1</label>
    </ligand>
</feature>
<dbReference type="PIRSF" id="PIRSF000159">
    <property type="entry name" value="NifJ"/>
    <property type="match status" value="1"/>
</dbReference>
<keyword evidence="2 9" id="KW-0813">Transport</keyword>
<keyword evidence="7 12" id="KW-0408">Iron</keyword>
<sequence>MSTTYSTIDANEAVASVAYRYSEVAAIYPITPSSPMGESSESWAAIDRKNIWNTVPSIVELQSEAGAAGTVHGALQTGSLATTFTASQGLLLMIPNMYKIAGELTPTVFHVAARSLAAQALSIFGDHSDVMSTRSCGWAMLCSASTQEAADFAAISHASTLESHIPFIHFFDGFRTSHEVGKIADISDDVLRGMIKEEWIEDFRNRALTPDAPIIRGTAQNPDVYFQGRETVNKFYNAVPAIVQGAMDRFAKLTGRQYSLVEYAGSPTATRVILLMGSGCEAAKETVDALNADGSNDTGVIKIHLYRPFPAAELLAALPKSVKKIAVLDRTKEPGSPGEPLYLDVVHALFEAQAAGTLPFALPKVVAGRYGLSSKEFTPAMIKGVFDNLALDEPKDHFTVGINDDVLGTSIDYDPSFSTEADDVTRAMFYGLGSDGTIGANKDSIKIIGQHTDLNIQGYFVYDSKKAGSTTVSHLRFGPRPIQSTYLITSANFIALHQPTLLDTFDFLRNAADGATFLINSPMPADKLWESLPARMQKQIQEKHIKVYTIDAFSVARQTGMGGRINTIMQTCFFALSNVIPSVDAIEYIKKAIAKTYAKKGEEVIKKNIAAVEATLANLHPVETDGKPINGHELPPVLSEGAPDFIRDVLGKIISGDGDSVTVGEMPCDGTFPSASSRWEKRNLALDLPIWEPDICIQCGKCTSVCPHAAIRAKAVEPQDLEGEPSSFQSADARHPDWKGKKFIIQVSADDCTGCTLCADVCPAKSKTEPGKKALNMEPAAKFHDVEAENWKFFEKLPDMDRALVKTDNIRSMQVLQPLFEFSGACAGCGETPYIKMLTQLCGNRLVVANATGCSSIYGGNLPTTPWSQDNAGRGPAWSNSLFEDNAEFGLGFRVSLDKQRDYAIELLKENAAAVGEELIEKILANPQKSEADIQEQRDLVDELKGRIAGKPECSRLLAMADKLVRKSVWILGGDGWAYDIGYGGLDHVLASGKNVKVLVMDTEVYSNTGGQCSKSTPRAAVAKFATGGKDVVKKDLGLMAMTYGNVYVASVALGAKDEHTLKAFVEAEAYDGPALIIAYSHCIAHGIDMAKGLQQQKIAADCGRILLYRYNPDLAAQGKNPLILDSKAPKGDVREALLSENRFRLLAKTNKIDFDRLIDLEKADISRRWRFYDALSKMDYSLPEEQA</sequence>
<dbReference type="Pfam" id="PF10371">
    <property type="entry name" value="EKR"/>
    <property type="match status" value="1"/>
</dbReference>
<feature type="binding site" evidence="10">
    <location>
        <position position="31"/>
    </location>
    <ligand>
        <name>pyruvate</name>
        <dbReference type="ChEBI" id="CHEBI:15361"/>
    </ligand>
</feature>
<dbReference type="STRING" id="1679444.PYTT_1344"/>
<dbReference type="Gene3D" id="4.10.780.10">
    <property type="entry name" value="Pyruvate-flavodoxin oxidoreductase, EKR domain"/>
    <property type="match status" value="1"/>
</dbReference>
<feature type="binding site" evidence="12">
    <location>
        <position position="762"/>
    </location>
    <ligand>
        <name>[4Fe-4S] cluster</name>
        <dbReference type="ChEBI" id="CHEBI:49883"/>
        <label>1</label>
    </ligand>
</feature>
<dbReference type="InterPro" id="IPR002880">
    <property type="entry name" value="Pyrv_Fd/Flavodoxin_OxRdtase_N"/>
</dbReference>
<feature type="domain" description="4Fe-4S ferredoxin-type" evidence="13">
    <location>
        <begin position="687"/>
        <end position="716"/>
    </location>
</feature>
<dbReference type="PANTHER" id="PTHR32154:SF0">
    <property type="entry name" value="PYRUVATE-FLAVODOXIN OXIDOREDUCTASE-RELATED"/>
    <property type="match status" value="1"/>
</dbReference>